<accession>A0A7C2JXQ5</accession>
<gene>
    <name evidence="2" type="ORF">ENQ76_06715</name>
</gene>
<evidence type="ECO:0000313" key="2">
    <source>
        <dbReference type="EMBL" id="HEN15144.1"/>
    </source>
</evidence>
<keyword evidence="1" id="KW-0472">Membrane</keyword>
<sequence>MTKSVSLLKRITLLVGIGLMTMTNSGCTLFANFAEVAWILGDFFGTTPLIPVSPYYSELIEDRYIREERYEKVPILDPVEGEHAPLFCMDNPSDDEVMRALPDETGGGWPFLAETSRNNVRIVVEPIVDRIDDCRFFPLVGPARLHHCHYKCTVYYDKVIRSDWPVPFRHHDETVQVVYIDHDHLIRCAGPTMPQ</sequence>
<organism evidence="2">
    <name type="scientific">Schlesneria paludicola</name>
    <dbReference type="NCBI Taxonomy" id="360056"/>
    <lineage>
        <taxon>Bacteria</taxon>
        <taxon>Pseudomonadati</taxon>
        <taxon>Planctomycetota</taxon>
        <taxon>Planctomycetia</taxon>
        <taxon>Planctomycetales</taxon>
        <taxon>Planctomycetaceae</taxon>
        <taxon>Schlesneria</taxon>
    </lineage>
</organism>
<keyword evidence="1" id="KW-0812">Transmembrane</keyword>
<reference evidence="2" key="1">
    <citation type="journal article" date="2020" name="mSystems">
        <title>Genome- and Community-Level Interaction Insights into Carbon Utilization and Element Cycling Functions of Hydrothermarchaeota in Hydrothermal Sediment.</title>
        <authorList>
            <person name="Zhou Z."/>
            <person name="Liu Y."/>
            <person name="Xu W."/>
            <person name="Pan J."/>
            <person name="Luo Z.H."/>
            <person name="Li M."/>
        </authorList>
    </citation>
    <scope>NUCLEOTIDE SEQUENCE [LARGE SCALE GENOMIC DNA]</scope>
    <source>
        <strain evidence="2">SpSt-339</strain>
    </source>
</reference>
<comment type="caution">
    <text evidence="2">The sequence shown here is derived from an EMBL/GenBank/DDBJ whole genome shotgun (WGS) entry which is preliminary data.</text>
</comment>
<proteinExistence type="predicted"/>
<keyword evidence="1" id="KW-1133">Transmembrane helix</keyword>
<name>A0A7C2JXQ5_9PLAN</name>
<dbReference type="EMBL" id="DSOK01000194">
    <property type="protein sequence ID" value="HEN15144.1"/>
    <property type="molecule type" value="Genomic_DNA"/>
</dbReference>
<evidence type="ECO:0000256" key="1">
    <source>
        <dbReference type="SAM" id="Phobius"/>
    </source>
</evidence>
<feature type="transmembrane region" description="Helical" evidence="1">
    <location>
        <begin position="12"/>
        <end position="31"/>
    </location>
</feature>
<protein>
    <submittedName>
        <fullName evidence="2">Uncharacterized protein</fullName>
    </submittedName>
</protein>
<dbReference type="AlphaFoldDB" id="A0A7C2JXQ5"/>